<comment type="caution">
    <text evidence="3">The sequence shown here is derived from an EMBL/GenBank/DDBJ whole genome shotgun (WGS) entry which is preliminary data.</text>
</comment>
<evidence type="ECO:0000313" key="3">
    <source>
        <dbReference type="EMBL" id="KAF1760231.1"/>
    </source>
</evidence>
<proteinExistence type="predicted"/>
<evidence type="ECO:0000256" key="1">
    <source>
        <dbReference type="SAM" id="MobiDB-lite"/>
    </source>
</evidence>
<feature type="region of interest" description="Disordered" evidence="1">
    <location>
        <begin position="216"/>
        <end position="239"/>
    </location>
</feature>
<sequence>MPNTLVIWIFSVTCLHAGSVPNTTPPTATSDDSVTTSSPSQFNFNEQLSKINNSFLPCHEFNQLVGDLVSGDVADSYNQYLLKTAHRAIGLSELRTVLGFHQPVEWTAEYIQSDEDLKDDLTIEKYYERMESKYCYFLYSLFFESQLLSGMDFMDKHLPAVRNVYRRKFEENRRITSTKLIVDREEVDRMLENYIDIKDQMEDAIIGVLRNQKSCNSVDPKHEKKRKEDSEKVSSFHDF</sequence>
<evidence type="ECO:0000256" key="2">
    <source>
        <dbReference type="SAM" id="SignalP"/>
    </source>
</evidence>
<name>A0A6A5GZU7_CAERE</name>
<evidence type="ECO:0000313" key="4">
    <source>
        <dbReference type="Proteomes" id="UP000483820"/>
    </source>
</evidence>
<dbReference type="GeneID" id="9816989"/>
<dbReference type="RefSeq" id="XP_003098992.2">
    <property type="nucleotide sequence ID" value="XM_003098944.2"/>
</dbReference>
<keyword evidence="2" id="KW-0732">Signal</keyword>
<protein>
    <submittedName>
        <fullName evidence="3">Uncharacterized protein</fullName>
    </submittedName>
</protein>
<reference evidence="3 4" key="1">
    <citation type="submission" date="2019-12" db="EMBL/GenBank/DDBJ databases">
        <title>Chromosome-level assembly of the Caenorhabditis remanei genome.</title>
        <authorList>
            <person name="Teterina A.A."/>
            <person name="Willis J.H."/>
            <person name="Phillips P.C."/>
        </authorList>
    </citation>
    <scope>NUCLEOTIDE SEQUENCE [LARGE SCALE GENOMIC DNA]</scope>
    <source>
        <strain evidence="3 4">PX506</strain>
        <tissue evidence="3">Whole organism</tissue>
    </source>
</reference>
<dbReference type="CTD" id="9816989"/>
<dbReference type="AlphaFoldDB" id="A0A6A5GZU7"/>
<gene>
    <name evidence="3" type="ORF">GCK72_008477</name>
</gene>
<feature type="chain" id="PRO_5025613037" evidence="2">
    <location>
        <begin position="18"/>
        <end position="239"/>
    </location>
</feature>
<dbReference type="Proteomes" id="UP000483820">
    <property type="component" value="Chromosome III"/>
</dbReference>
<dbReference type="EMBL" id="WUAV01000003">
    <property type="protein sequence ID" value="KAF1760231.1"/>
    <property type="molecule type" value="Genomic_DNA"/>
</dbReference>
<feature type="signal peptide" evidence="2">
    <location>
        <begin position="1"/>
        <end position="17"/>
    </location>
</feature>
<feature type="compositionally biased region" description="Basic and acidic residues" evidence="1">
    <location>
        <begin position="219"/>
        <end position="239"/>
    </location>
</feature>
<dbReference type="KEGG" id="crq:GCK72_008477"/>
<accession>A0A6A5GZU7</accession>
<organism evidence="3 4">
    <name type="scientific">Caenorhabditis remanei</name>
    <name type="common">Caenorhabditis vulgaris</name>
    <dbReference type="NCBI Taxonomy" id="31234"/>
    <lineage>
        <taxon>Eukaryota</taxon>
        <taxon>Metazoa</taxon>
        <taxon>Ecdysozoa</taxon>
        <taxon>Nematoda</taxon>
        <taxon>Chromadorea</taxon>
        <taxon>Rhabditida</taxon>
        <taxon>Rhabditina</taxon>
        <taxon>Rhabditomorpha</taxon>
        <taxon>Rhabditoidea</taxon>
        <taxon>Rhabditidae</taxon>
        <taxon>Peloderinae</taxon>
        <taxon>Caenorhabditis</taxon>
    </lineage>
</organism>